<reference evidence="1 2" key="1">
    <citation type="journal article" date="2016" name="C (Basel)">
        <title>Selective Growth of and Electricity Production by Marine Exoelectrogenic Bacteria in Self-Aggregated Hydrogel of Microbially Reduced Graphene Oxide.</title>
        <authorList>
            <person name="Yoshida N."/>
            <person name="Goto Y."/>
            <person name="Miyata Y."/>
        </authorList>
    </citation>
    <scope>NUCLEOTIDE SEQUENCE [LARGE SCALE GENOMIC DNA]</scope>
    <source>
        <strain evidence="1 2">NIT-T3</strain>
    </source>
</reference>
<dbReference type="Proteomes" id="UP001319827">
    <property type="component" value="Chromosome"/>
</dbReference>
<name>A0ABN6E2P1_9BACT</name>
<organism evidence="1 2">
    <name type="scientific">Desulfuromonas versatilis</name>
    <dbReference type="NCBI Taxonomy" id="2802975"/>
    <lineage>
        <taxon>Bacteria</taxon>
        <taxon>Pseudomonadati</taxon>
        <taxon>Thermodesulfobacteriota</taxon>
        <taxon>Desulfuromonadia</taxon>
        <taxon>Desulfuromonadales</taxon>
        <taxon>Desulfuromonadaceae</taxon>
        <taxon>Desulfuromonas</taxon>
    </lineage>
</organism>
<protein>
    <submittedName>
        <fullName evidence="1">Uncharacterized protein</fullName>
    </submittedName>
</protein>
<gene>
    <name evidence="1" type="ORF">DESUT3_35260</name>
</gene>
<dbReference type="EMBL" id="AP024355">
    <property type="protein sequence ID" value="BCR06457.1"/>
    <property type="molecule type" value="Genomic_DNA"/>
</dbReference>
<dbReference type="RefSeq" id="WP_221249834.1">
    <property type="nucleotide sequence ID" value="NZ_AP024355.1"/>
</dbReference>
<keyword evidence="2" id="KW-1185">Reference proteome</keyword>
<proteinExistence type="predicted"/>
<accession>A0ABN6E2P1</accession>
<evidence type="ECO:0000313" key="1">
    <source>
        <dbReference type="EMBL" id="BCR06457.1"/>
    </source>
</evidence>
<evidence type="ECO:0000313" key="2">
    <source>
        <dbReference type="Proteomes" id="UP001319827"/>
    </source>
</evidence>
<sequence length="74" mass="8451">MAGKLFYRERRKYVDGSKTPRYQLAAVAGVDLKVYGKHLRMSELRHIAETVGAELVLLPRGPKHQGEEEEEIEV</sequence>
<reference evidence="1 2" key="2">
    <citation type="journal article" date="2021" name="Int. J. Syst. Evol. Microbiol.">
        <title>Isolation and Polyphasic Characterization of Desulfuromonas versatilis sp. Nov., an Electrogenic Bacteria Capable of Versatile Metabolism Isolated from a Graphene Oxide-Reducing Enrichment Culture.</title>
        <authorList>
            <person name="Xie L."/>
            <person name="Yoshida N."/>
            <person name="Ishii S."/>
            <person name="Meng L."/>
        </authorList>
    </citation>
    <scope>NUCLEOTIDE SEQUENCE [LARGE SCALE GENOMIC DNA]</scope>
    <source>
        <strain evidence="1 2">NIT-T3</strain>
    </source>
</reference>